<proteinExistence type="predicted"/>
<name>A0A2Z7D8D4_9LAMI</name>
<dbReference type="Proteomes" id="UP000250235">
    <property type="component" value="Unassembled WGS sequence"/>
</dbReference>
<evidence type="ECO:0000313" key="2">
    <source>
        <dbReference type="Proteomes" id="UP000250235"/>
    </source>
</evidence>
<keyword evidence="2" id="KW-1185">Reference proteome</keyword>
<dbReference type="AlphaFoldDB" id="A0A2Z7D8D4"/>
<dbReference type="EMBL" id="KQ988465">
    <property type="protein sequence ID" value="KZV55691.1"/>
    <property type="molecule type" value="Genomic_DNA"/>
</dbReference>
<accession>A0A2Z7D8D4</accession>
<gene>
    <name evidence="1" type="ORF">F511_08325</name>
</gene>
<reference evidence="1 2" key="1">
    <citation type="journal article" date="2015" name="Proc. Natl. Acad. Sci. U.S.A.">
        <title>The resurrection genome of Boea hygrometrica: A blueprint for survival of dehydration.</title>
        <authorList>
            <person name="Xiao L."/>
            <person name="Yang G."/>
            <person name="Zhang L."/>
            <person name="Yang X."/>
            <person name="Zhao S."/>
            <person name="Ji Z."/>
            <person name="Zhou Q."/>
            <person name="Hu M."/>
            <person name="Wang Y."/>
            <person name="Chen M."/>
            <person name="Xu Y."/>
            <person name="Jin H."/>
            <person name="Xiao X."/>
            <person name="Hu G."/>
            <person name="Bao F."/>
            <person name="Hu Y."/>
            <person name="Wan P."/>
            <person name="Li L."/>
            <person name="Deng X."/>
            <person name="Kuang T."/>
            <person name="Xiang C."/>
            <person name="Zhu J.K."/>
            <person name="Oliver M.J."/>
            <person name="He Y."/>
        </authorList>
    </citation>
    <scope>NUCLEOTIDE SEQUENCE [LARGE SCALE GENOMIC DNA]</scope>
    <source>
        <strain evidence="2">cv. XS01</strain>
    </source>
</reference>
<organism evidence="1 2">
    <name type="scientific">Dorcoceras hygrometricum</name>
    <dbReference type="NCBI Taxonomy" id="472368"/>
    <lineage>
        <taxon>Eukaryota</taxon>
        <taxon>Viridiplantae</taxon>
        <taxon>Streptophyta</taxon>
        <taxon>Embryophyta</taxon>
        <taxon>Tracheophyta</taxon>
        <taxon>Spermatophyta</taxon>
        <taxon>Magnoliopsida</taxon>
        <taxon>eudicotyledons</taxon>
        <taxon>Gunneridae</taxon>
        <taxon>Pentapetalae</taxon>
        <taxon>asterids</taxon>
        <taxon>lamiids</taxon>
        <taxon>Lamiales</taxon>
        <taxon>Gesneriaceae</taxon>
        <taxon>Didymocarpoideae</taxon>
        <taxon>Trichosporeae</taxon>
        <taxon>Loxocarpinae</taxon>
        <taxon>Dorcoceras</taxon>
    </lineage>
</organism>
<protein>
    <submittedName>
        <fullName evidence="1">Uncharacterized protein</fullName>
    </submittedName>
</protein>
<evidence type="ECO:0000313" key="1">
    <source>
        <dbReference type="EMBL" id="KZV55691.1"/>
    </source>
</evidence>
<sequence>MFCKVPTGSCPCVLFFYRLFVILLAQQLNHVFQKLLIQHLRATSVLASVDLLLIDSSADFSSFNLLLLALVCQTSSIHPTGAFQFLLQLIAAAQYRFLSTCWFPLRDVPFGYYYRKIHRLNLSAKAKLCRIHLSKRHRLTTANIKLQRLVKQSTVALDWFFSLALRLIQQLIVTSTLLIPALLNNRNADVMVLILDSYNSNADVIIAEYFYC</sequence>